<gene>
    <name evidence="2" type="ORF">GSONMT00040396001</name>
</gene>
<dbReference type="STRING" id="8022.A0A060YZM0"/>
<reference evidence="2" key="2">
    <citation type="submission" date="2014-03" db="EMBL/GenBank/DDBJ databases">
        <authorList>
            <person name="Genoscope - CEA"/>
        </authorList>
    </citation>
    <scope>NUCLEOTIDE SEQUENCE</scope>
</reference>
<organism evidence="2 3">
    <name type="scientific">Oncorhynchus mykiss</name>
    <name type="common">Rainbow trout</name>
    <name type="synonym">Salmo gairdneri</name>
    <dbReference type="NCBI Taxonomy" id="8022"/>
    <lineage>
        <taxon>Eukaryota</taxon>
        <taxon>Metazoa</taxon>
        <taxon>Chordata</taxon>
        <taxon>Craniata</taxon>
        <taxon>Vertebrata</taxon>
        <taxon>Euteleostomi</taxon>
        <taxon>Actinopterygii</taxon>
        <taxon>Neopterygii</taxon>
        <taxon>Teleostei</taxon>
        <taxon>Protacanthopterygii</taxon>
        <taxon>Salmoniformes</taxon>
        <taxon>Salmonidae</taxon>
        <taxon>Salmoninae</taxon>
        <taxon>Oncorhynchus</taxon>
    </lineage>
</organism>
<name>A0A060YZM0_ONCMY</name>
<dbReference type="Proteomes" id="UP000193380">
    <property type="component" value="Unassembled WGS sequence"/>
</dbReference>
<reference evidence="2" key="1">
    <citation type="journal article" date="2014" name="Nat. Commun.">
        <title>The rainbow trout genome provides novel insights into evolution after whole-genome duplication in vertebrates.</title>
        <authorList>
            <person name="Berthelot C."/>
            <person name="Brunet F."/>
            <person name="Chalopin D."/>
            <person name="Juanchich A."/>
            <person name="Bernard M."/>
            <person name="Noel B."/>
            <person name="Bento P."/>
            <person name="Da Silva C."/>
            <person name="Labadie K."/>
            <person name="Alberti A."/>
            <person name="Aury J.M."/>
            <person name="Louis A."/>
            <person name="Dehais P."/>
            <person name="Bardou P."/>
            <person name="Montfort J."/>
            <person name="Klopp C."/>
            <person name="Cabau C."/>
            <person name="Gaspin C."/>
            <person name="Thorgaard G.H."/>
            <person name="Boussaha M."/>
            <person name="Quillet E."/>
            <person name="Guyomard R."/>
            <person name="Galiana D."/>
            <person name="Bobe J."/>
            <person name="Volff J.N."/>
            <person name="Genet C."/>
            <person name="Wincker P."/>
            <person name="Jaillon O."/>
            <person name="Roest Crollius H."/>
            <person name="Guiguen Y."/>
        </authorList>
    </citation>
    <scope>NUCLEOTIDE SEQUENCE [LARGE SCALE GENOMIC DNA]</scope>
</reference>
<evidence type="ECO:0000256" key="1">
    <source>
        <dbReference type="SAM" id="MobiDB-lite"/>
    </source>
</evidence>
<feature type="region of interest" description="Disordered" evidence="1">
    <location>
        <begin position="14"/>
        <end position="64"/>
    </location>
</feature>
<proteinExistence type="predicted"/>
<dbReference type="PaxDb" id="8022-A0A060YZM0"/>
<dbReference type="EMBL" id="FR929421">
    <property type="protein sequence ID" value="CDQ97206.1"/>
    <property type="molecule type" value="Genomic_DNA"/>
</dbReference>
<feature type="compositionally biased region" description="Polar residues" evidence="1">
    <location>
        <begin position="40"/>
        <end position="53"/>
    </location>
</feature>
<evidence type="ECO:0000313" key="3">
    <source>
        <dbReference type="Proteomes" id="UP000193380"/>
    </source>
</evidence>
<protein>
    <submittedName>
        <fullName evidence="2">Uncharacterized protein</fullName>
    </submittedName>
</protein>
<evidence type="ECO:0000313" key="2">
    <source>
        <dbReference type="EMBL" id="CDQ97206.1"/>
    </source>
</evidence>
<dbReference type="AlphaFoldDB" id="A0A060YZM0"/>
<sequence>MFFVPQDDPYMIADPRYGRYEGANPAYPPYREPQPERPSSRTSQYSDRPSSRQGFPPEEYQRANRSAYDDYYAEYYKNQYGGKRNSTNHQWLSYIAITMVES</sequence>
<accession>A0A060YZM0</accession>